<keyword evidence="1" id="KW-1133">Transmembrane helix</keyword>
<evidence type="ECO:0000313" key="2">
    <source>
        <dbReference type="EMBL" id="CAL8069348.1"/>
    </source>
</evidence>
<feature type="transmembrane region" description="Helical" evidence="1">
    <location>
        <begin position="92"/>
        <end position="113"/>
    </location>
</feature>
<name>A0ABP1PLG6_9HEXA</name>
<gene>
    <name evidence="2" type="ORF">ODALV1_LOCUS726</name>
</gene>
<proteinExistence type="predicted"/>
<evidence type="ECO:0000313" key="3">
    <source>
        <dbReference type="Proteomes" id="UP001642540"/>
    </source>
</evidence>
<comment type="caution">
    <text evidence="2">The sequence shown here is derived from an EMBL/GenBank/DDBJ whole genome shotgun (WGS) entry which is preliminary data.</text>
</comment>
<dbReference type="Proteomes" id="UP001642540">
    <property type="component" value="Unassembled WGS sequence"/>
</dbReference>
<keyword evidence="1" id="KW-0472">Membrane</keyword>
<reference evidence="2 3" key="1">
    <citation type="submission" date="2024-08" db="EMBL/GenBank/DDBJ databases">
        <authorList>
            <person name="Cucini C."/>
            <person name="Frati F."/>
        </authorList>
    </citation>
    <scope>NUCLEOTIDE SEQUENCE [LARGE SCALE GENOMIC DNA]</scope>
</reference>
<dbReference type="EMBL" id="CAXLJM020000004">
    <property type="protein sequence ID" value="CAL8069348.1"/>
    <property type="molecule type" value="Genomic_DNA"/>
</dbReference>
<keyword evidence="3" id="KW-1185">Reference proteome</keyword>
<accession>A0ABP1PLG6</accession>
<evidence type="ECO:0000256" key="1">
    <source>
        <dbReference type="SAM" id="Phobius"/>
    </source>
</evidence>
<keyword evidence="1" id="KW-0812">Transmembrane</keyword>
<sequence length="138" mass="15946">MAEEHQLLITPLLRLAIQIYRLTVGSPPSVFGDLYLVPNCRTRGVAQLLKIKITWKNLPFLLIGIANLLLPLVGCGYMLLKKFVYRDKMNLDTINLILFIGFFISILVILTGFRDFYILRDEFPFLNDLLSNALRFRK</sequence>
<feature type="transmembrane region" description="Helical" evidence="1">
    <location>
        <begin position="58"/>
        <end position="80"/>
    </location>
</feature>
<protein>
    <submittedName>
        <fullName evidence="2">Uncharacterized protein</fullName>
    </submittedName>
</protein>
<organism evidence="2 3">
    <name type="scientific">Orchesella dallaii</name>
    <dbReference type="NCBI Taxonomy" id="48710"/>
    <lineage>
        <taxon>Eukaryota</taxon>
        <taxon>Metazoa</taxon>
        <taxon>Ecdysozoa</taxon>
        <taxon>Arthropoda</taxon>
        <taxon>Hexapoda</taxon>
        <taxon>Collembola</taxon>
        <taxon>Entomobryomorpha</taxon>
        <taxon>Entomobryoidea</taxon>
        <taxon>Orchesellidae</taxon>
        <taxon>Orchesellinae</taxon>
        <taxon>Orchesella</taxon>
    </lineage>
</organism>